<dbReference type="OrthoDB" id="8576090at2"/>
<feature type="domain" description="Amidase" evidence="2">
    <location>
        <begin position="41"/>
        <end position="463"/>
    </location>
</feature>
<gene>
    <name evidence="3" type="ordered locus">Reut_A1619</name>
</gene>
<dbReference type="GO" id="GO:0003824">
    <property type="term" value="F:catalytic activity"/>
    <property type="evidence" value="ECO:0007669"/>
    <property type="project" value="InterPro"/>
</dbReference>
<dbReference type="Pfam" id="PF01425">
    <property type="entry name" value="Amidase"/>
    <property type="match status" value="1"/>
</dbReference>
<sequence>MSANPMQSSHCTIDAPENDLWRWSGAEIATAVCRGDVSAVEVVESVYARIAAVNPMINGIVHMDREHALTDAGALDRRRQAGDPLGPLAGVPVSIKLNVDVAGEATSNGNPLWLDRIAEADSGVVSNLRRAGAVVIGRTNAPPLSFRWFTENPIYGRTHNPWSPAVTSGGSSGGAGAAVASGMGPIAHGTDIAGSIRYPAFVNGVVGLRATTGRIPGFQATAPQRFFGLQAMSAQGPIARTVSDARLGLEAMASDGGIDPVWVDARLNYDDDETPTRVALVDEIRGIDISPEIQQALSSAAAALIDAGYTVERVALPDLKRGMELWESIVMSECNLGMLAAVDAIGDATISTPVRNMAACAPEPSLAGYAAAIASRDEMRRSWNILFQRHPLVLMPTSCRQPLPWGADQGSVDEMRRLLEIQSPLMAVAVCGLPGLHVPTGLSQGLPVGVQLVAPAFREMRLLHAGAMIEAAHGTLTQQLWERPW</sequence>
<dbReference type="InterPro" id="IPR036928">
    <property type="entry name" value="AS_sf"/>
</dbReference>
<dbReference type="PANTHER" id="PTHR11895:SF7">
    <property type="entry name" value="GLUTAMYL-TRNA(GLN) AMIDOTRANSFERASE SUBUNIT A, MITOCHONDRIAL"/>
    <property type="match status" value="1"/>
</dbReference>
<reference evidence="3" key="1">
    <citation type="submission" date="2005-08" db="EMBL/GenBank/DDBJ databases">
        <title>Complete sequence of Chromosome1 of Ralstonia eutropha JMP134.</title>
        <authorList>
            <person name="Copeland A."/>
            <person name="Lucas S."/>
            <person name="Lapidus A."/>
            <person name="Barry K."/>
            <person name="Detter J.C."/>
            <person name="Glavina T."/>
            <person name="Hammon N."/>
            <person name="Israni S."/>
            <person name="Pitluck S."/>
            <person name="Goltsman E."/>
            <person name="Martinez M."/>
            <person name="Schmutz J."/>
            <person name="Larimer F."/>
            <person name="Land M."/>
            <person name="Lykidis A."/>
            <person name="Richardson P."/>
        </authorList>
    </citation>
    <scope>NUCLEOTIDE SEQUENCE</scope>
    <source>
        <strain evidence="3">JMP134</strain>
    </source>
</reference>
<proteinExistence type="inferred from homology"/>
<comment type="similarity">
    <text evidence="1">Belongs to the amidase family.</text>
</comment>
<evidence type="ECO:0000259" key="2">
    <source>
        <dbReference type="Pfam" id="PF01425"/>
    </source>
</evidence>
<dbReference type="NCBIfam" id="NF005687">
    <property type="entry name" value="PRK07487.1"/>
    <property type="match status" value="1"/>
</dbReference>
<dbReference type="eggNOG" id="COG0154">
    <property type="taxonomic scope" value="Bacteria"/>
</dbReference>
<dbReference type="InterPro" id="IPR000120">
    <property type="entry name" value="Amidase"/>
</dbReference>
<dbReference type="SUPFAM" id="SSF75304">
    <property type="entry name" value="Amidase signature (AS) enzymes"/>
    <property type="match status" value="1"/>
</dbReference>
<evidence type="ECO:0000313" key="3">
    <source>
        <dbReference type="EMBL" id="AAZ60985.1"/>
    </source>
</evidence>
<dbReference type="KEGG" id="reu:Reut_A1619"/>
<dbReference type="HOGENOM" id="CLU_009600_0_4_4"/>
<dbReference type="STRING" id="264198.Reut_A1619"/>
<dbReference type="PANTHER" id="PTHR11895">
    <property type="entry name" value="TRANSAMIDASE"/>
    <property type="match status" value="1"/>
</dbReference>
<dbReference type="PROSITE" id="PS00571">
    <property type="entry name" value="AMIDASES"/>
    <property type="match status" value="1"/>
</dbReference>
<dbReference type="AlphaFoldDB" id="Q471E8"/>
<organism evidence="3">
    <name type="scientific">Cupriavidus pinatubonensis (strain JMP 134 / LMG 1197)</name>
    <name type="common">Cupriavidus necator (strain JMP 134)</name>
    <dbReference type="NCBI Taxonomy" id="264198"/>
    <lineage>
        <taxon>Bacteria</taxon>
        <taxon>Pseudomonadati</taxon>
        <taxon>Pseudomonadota</taxon>
        <taxon>Betaproteobacteria</taxon>
        <taxon>Burkholderiales</taxon>
        <taxon>Burkholderiaceae</taxon>
        <taxon>Cupriavidus</taxon>
    </lineage>
</organism>
<dbReference type="Gene3D" id="3.90.1300.10">
    <property type="entry name" value="Amidase signature (AS) domain"/>
    <property type="match status" value="1"/>
</dbReference>
<evidence type="ECO:0000256" key="1">
    <source>
        <dbReference type="ARBA" id="ARBA00009199"/>
    </source>
</evidence>
<dbReference type="InterPro" id="IPR023631">
    <property type="entry name" value="Amidase_dom"/>
</dbReference>
<protein>
    <submittedName>
        <fullName evidence="3">Amidase</fullName>
    </submittedName>
</protein>
<dbReference type="EMBL" id="CP000090">
    <property type="protein sequence ID" value="AAZ60985.1"/>
    <property type="molecule type" value="Genomic_DNA"/>
</dbReference>
<name>Q471E8_CUPPJ</name>
<accession>Q471E8</accession>
<dbReference type="InterPro" id="IPR020556">
    <property type="entry name" value="Amidase_CS"/>
</dbReference>